<feature type="active site" description="Nucleophile" evidence="1">
    <location>
        <position position="36"/>
    </location>
</feature>
<evidence type="ECO:0000256" key="1">
    <source>
        <dbReference type="PIRSR" id="PIRSR637460-1"/>
    </source>
</evidence>
<dbReference type="Gene3D" id="3.40.50.1110">
    <property type="entry name" value="SGNH hydrolase"/>
    <property type="match status" value="1"/>
</dbReference>
<dbReference type="InterPro" id="IPR036514">
    <property type="entry name" value="SGNH_hydro_sf"/>
</dbReference>
<keyword evidence="8" id="KW-1185">Reference proteome</keyword>
<evidence type="ECO:0000313" key="7">
    <source>
        <dbReference type="Proteomes" id="UP000590511"/>
    </source>
</evidence>
<dbReference type="AlphaFoldDB" id="A0A7W7HNX8"/>
<dbReference type="PANTHER" id="PTHR37981:SF1">
    <property type="entry name" value="SGNH HYDROLASE-TYPE ESTERASE DOMAIN-CONTAINING PROTEIN"/>
    <property type="match status" value="1"/>
</dbReference>
<dbReference type="GO" id="GO:0019433">
    <property type="term" value="P:triglyceride catabolic process"/>
    <property type="evidence" value="ECO:0007669"/>
    <property type="project" value="TreeGrafter"/>
</dbReference>
<proteinExistence type="predicted"/>
<feature type="disulfide bond" evidence="2">
    <location>
        <begin position="50"/>
        <end position="75"/>
    </location>
</feature>
<accession>A0A7W7HNX8</accession>
<gene>
    <name evidence="5" type="ORF">Alo02nite_38250</name>
    <name evidence="6" type="ORF">BJ964_008177</name>
</gene>
<name>A0A7W7HNX8_9ACTN</name>
<evidence type="ECO:0000259" key="4">
    <source>
        <dbReference type="Pfam" id="PF13472"/>
    </source>
</evidence>
<dbReference type="EMBL" id="JACHNC010000001">
    <property type="protein sequence ID" value="MBB4754016.1"/>
    <property type="molecule type" value="Genomic_DNA"/>
</dbReference>
<keyword evidence="2" id="KW-1015">Disulfide bond</keyword>
<feature type="disulfide bond" evidence="2">
    <location>
        <begin position="116"/>
        <end position="124"/>
    </location>
</feature>
<reference evidence="6 7" key="1">
    <citation type="submission" date="2020-08" db="EMBL/GenBank/DDBJ databases">
        <title>Sequencing the genomes of 1000 actinobacteria strains.</title>
        <authorList>
            <person name="Klenk H.-P."/>
        </authorList>
    </citation>
    <scope>NUCLEOTIDE SEQUENCE [LARGE SCALE GENOMIC DNA]</scope>
    <source>
        <strain evidence="6 7">DSM 43150</strain>
    </source>
</reference>
<reference evidence="5 8" key="2">
    <citation type="submission" date="2021-01" db="EMBL/GenBank/DDBJ databases">
        <title>Whole genome shotgun sequence of Actinoplanes lobatus NBRC 12513.</title>
        <authorList>
            <person name="Komaki H."/>
            <person name="Tamura T."/>
        </authorList>
    </citation>
    <scope>NUCLEOTIDE SEQUENCE [LARGE SCALE GENOMIC DNA]</scope>
    <source>
        <strain evidence="5 8">NBRC 12513</strain>
    </source>
</reference>
<organism evidence="6 7">
    <name type="scientific">Actinoplanes lobatus</name>
    <dbReference type="NCBI Taxonomy" id="113568"/>
    <lineage>
        <taxon>Bacteria</taxon>
        <taxon>Bacillati</taxon>
        <taxon>Actinomycetota</taxon>
        <taxon>Actinomycetes</taxon>
        <taxon>Micromonosporales</taxon>
        <taxon>Micromonosporaceae</taxon>
        <taxon>Actinoplanes</taxon>
    </lineage>
</organism>
<sequence>MRAWLPFTVGVLFLGGTAVPAGAAVAAVDYVALGDSYAAGTGSSASGDSCGRRSTGYPALWAASHAVTSYQNLACARDRTSDVLSEQISALGAGSDLVTLTVGGNDIGFIDTIVTCVLWSDDSCLGAIADGNEILENDLPGRLDTVNAAIRAAAPDAEVVVVGYPWLFEPGTCPGGLSLVKRQALNDTADRLDDLIAARAQAAGFTFADVRTAFEGHRVCSGTPWLNRVDLLALTATYHPNDTGYEQGYLATLNKLTD</sequence>
<evidence type="ECO:0000313" key="8">
    <source>
        <dbReference type="Proteomes" id="UP000631312"/>
    </source>
</evidence>
<feature type="chain" id="PRO_5030758792" evidence="3">
    <location>
        <begin position="24"/>
        <end position="258"/>
    </location>
</feature>
<protein>
    <submittedName>
        <fullName evidence="5">Lipase 1</fullName>
    </submittedName>
    <submittedName>
        <fullName evidence="6">Lysophospholipase L1-like esterase</fullName>
    </submittedName>
</protein>
<dbReference type="SUPFAM" id="SSF52266">
    <property type="entry name" value="SGNH hydrolase"/>
    <property type="match status" value="1"/>
</dbReference>
<feature type="active site" evidence="1">
    <location>
        <position position="239"/>
    </location>
</feature>
<dbReference type="Pfam" id="PF13472">
    <property type="entry name" value="Lipase_GDSL_2"/>
    <property type="match status" value="1"/>
</dbReference>
<dbReference type="GO" id="GO:0004806">
    <property type="term" value="F:triacylglycerol lipase activity"/>
    <property type="evidence" value="ECO:0007669"/>
    <property type="project" value="TreeGrafter"/>
</dbReference>
<evidence type="ECO:0000256" key="3">
    <source>
        <dbReference type="SAM" id="SignalP"/>
    </source>
</evidence>
<keyword evidence="3" id="KW-0732">Signal</keyword>
<dbReference type="InterPro" id="IPR013830">
    <property type="entry name" value="SGNH_hydro"/>
</dbReference>
<dbReference type="CDD" id="cd01823">
    <property type="entry name" value="SEST_like"/>
    <property type="match status" value="1"/>
</dbReference>
<dbReference type="EMBL" id="BOMP01000055">
    <property type="protein sequence ID" value="GIE40927.1"/>
    <property type="molecule type" value="Genomic_DNA"/>
</dbReference>
<evidence type="ECO:0000313" key="5">
    <source>
        <dbReference type="EMBL" id="GIE40927.1"/>
    </source>
</evidence>
<feature type="domain" description="SGNH hydrolase-type esterase" evidence="4">
    <location>
        <begin position="32"/>
        <end position="246"/>
    </location>
</feature>
<feature type="signal peptide" evidence="3">
    <location>
        <begin position="1"/>
        <end position="23"/>
    </location>
</feature>
<comment type="caution">
    <text evidence="6">The sequence shown here is derived from an EMBL/GenBank/DDBJ whole genome shotgun (WGS) entry which is preliminary data.</text>
</comment>
<dbReference type="Proteomes" id="UP000590511">
    <property type="component" value="Unassembled WGS sequence"/>
</dbReference>
<dbReference type="Proteomes" id="UP000631312">
    <property type="component" value="Unassembled WGS sequence"/>
</dbReference>
<feature type="disulfide bond" evidence="2">
    <location>
        <begin position="173"/>
        <end position="220"/>
    </location>
</feature>
<dbReference type="PANTHER" id="PTHR37981">
    <property type="entry name" value="LIPASE 2"/>
    <property type="match status" value="1"/>
</dbReference>
<evidence type="ECO:0000256" key="2">
    <source>
        <dbReference type="PIRSR" id="PIRSR637460-2"/>
    </source>
</evidence>
<dbReference type="InterPro" id="IPR037460">
    <property type="entry name" value="SEST-like"/>
</dbReference>
<evidence type="ECO:0000313" key="6">
    <source>
        <dbReference type="EMBL" id="MBB4754016.1"/>
    </source>
</evidence>
<dbReference type="RefSeq" id="WP_188125642.1">
    <property type="nucleotide sequence ID" value="NZ_BOMP01000055.1"/>
</dbReference>